<feature type="domain" description="EamA" evidence="6">
    <location>
        <begin position="12"/>
        <end position="142"/>
    </location>
</feature>
<keyword evidence="3" id="KW-0812">Transmembrane</keyword>
<accession>A0A1R3U098</accession>
<dbReference type="GO" id="GO:0016020">
    <property type="term" value="C:membrane"/>
    <property type="evidence" value="ECO:0007669"/>
    <property type="project" value="UniProtKB-SubCell"/>
</dbReference>
<dbReference type="PANTHER" id="PTHR22911:SF6">
    <property type="entry name" value="SOLUTE CARRIER FAMILY 35 MEMBER G1"/>
    <property type="match status" value="1"/>
</dbReference>
<dbReference type="InterPro" id="IPR037185">
    <property type="entry name" value="EmrE-like"/>
</dbReference>
<evidence type="ECO:0000256" key="4">
    <source>
        <dbReference type="ARBA" id="ARBA00022989"/>
    </source>
</evidence>
<dbReference type="Proteomes" id="UP000187891">
    <property type="component" value="Unassembled WGS sequence"/>
</dbReference>
<sequence>MTSNQNETRPMRGIALASAGYACFSLQDAIVKWLVADYSVPEILFFRSLVIVLIAGSLVWYRKHPSILKSKYRGTVVLRAILMLVAWMLFYNAARDLGLAELTTLYFSAPIIAIFLSIAMLGEKVKIGRWVACAAGFIGVCVAANPTHSPNLIPAAMCLAAGFCWALSTIYIRLVSRTETTLTQMFATSLLFGLACAASFPWIWKTPDATGWALMTALGLIAALGQYLLYEGFRHAPASALAPVEYTGLIWAFFYGYIFWAEIPTANVFVGALLIITSSLILILWERRVEKGGNAVKADVIPPN</sequence>
<dbReference type="Pfam" id="PF00892">
    <property type="entry name" value="EamA"/>
    <property type="match status" value="2"/>
</dbReference>
<evidence type="ECO:0000256" key="5">
    <source>
        <dbReference type="ARBA" id="ARBA00023136"/>
    </source>
</evidence>
<evidence type="ECO:0000256" key="2">
    <source>
        <dbReference type="ARBA" id="ARBA00009853"/>
    </source>
</evidence>
<dbReference type="PANTHER" id="PTHR22911">
    <property type="entry name" value="ACYL-MALONYL CONDENSING ENZYME-RELATED"/>
    <property type="match status" value="1"/>
</dbReference>
<dbReference type="InterPro" id="IPR000620">
    <property type="entry name" value="EamA_dom"/>
</dbReference>
<keyword evidence="4" id="KW-1133">Transmembrane helix</keyword>
<protein>
    <submittedName>
        <fullName evidence="7">Carboxylate/amino acid/amine transporter</fullName>
    </submittedName>
</protein>
<evidence type="ECO:0000256" key="1">
    <source>
        <dbReference type="ARBA" id="ARBA00004141"/>
    </source>
</evidence>
<gene>
    <name evidence="7" type="ORF">DSM25559_4113</name>
</gene>
<dbReference type="SUPFAM" id="SSF103481">
    <property type="entry name" value="Multidrug resistance efflux transporter EmrE"/>
    <property type="match status" value="2"/>
</dbReference>
<dbReference type="EMBL" id="FMUE01000012">
    <property type="protein sequence ID" value="SCX33160.1"/>
    <property type="molecule type" value="Genomic_DNA"/>
</dbReference>
<reference evidence="8" key="1">
    <citation type="submission" date="2016-10" db="EMBL/GenBank/DDBJ databases">
        <authorList>
            <person name="Wibberg D."/>
        </authorList>
    </citation>
    <scope>NUCLEOTIDE SEQUENCE [LARGE SCALE GENOMIC DNA]</scope>
</reference>
<comment type="similarity">
    <text evidence="2">Belongs to the drug/metabolite transporter (DMT) superfamily. 10 TMS drug/metabolite exporter (DME) (TC 2.A.7.3) family.</text>
</comment>
<dbReference type="RefSeq" id="WP_077122178.1">
    <property type="nucleotide sequence ID" value="NZ_PEQT01000003.1"/>
</dbReference>
<evidence type="ECO:0000259" key="6">
    <source>
        <dbReference type="Pfam" id="PF00892"/>
    </source>
</evidence>
<comment type="subcellular location">
    <subcellularLocation>
        <location evidence="1">Membrane</location>
        <topology evidence="1">Multi-pass membrane protein</topology>
    </subcellularLocation>
</comment>
<keyword evidence="5" id="KW-0472">Membrane</keyword>
<evidence type="ECO:0000313" key="8">
    <source>
        <dbReference type="Proteomes" id="UP000187891"/>
    </source>
</evidence>
<proteinExistence type="inferred from homology"/>
<dbReference type="AlphaFoldDB" id="A0A1R3U098"/>
<evidence type="ECO:0000313" key="7">
    <source>
        <dbReference type="EMBL" id="SCX33160.1"/>
    </source>
</evidence>
<name>A0A1R3U098_9HYPH</name>
<organism evidence="7 8">
    <name type="scientific">Agrobacterium rosae</name>
    <dbReference type="NCBI Taxonomy" id="1972867"/>
    <lineage>
        <taxon>Bacteria</taxon>
        <taxon>Pseudomonadati</taxon>
        <taxon>Pseudomonadota</taxon>
        <taxon>Alphaproteobacteria</taxon>
        <taxon>Hyphomicrobiales</taxon>
        <taxon>Rhizobiaceae</taxon>
        <taxon>Rhizobium/Agrobacterium group</taxon>
        <taxon>Agrobacterium</taxon>
    </lineage>
</organism>
<feature type="domain" description="EamA" evidence="6">
    <location>
        <begin position="156"/>
        <end position="283"/>
    </location>
</feature>
<evidence type="ECO:0000256" key="3">
    <source>
        <dbReference type="ARBA" id="ARBA00022692"/>
    </source>
</evidence>